<feature type="domain" description="HTH merR-type" evidence="4">
    <location>
        <begin position="3"/>
        <end position="72"/>
    </location>
</feature>
<dbReference type="OrthoDB" id="9800334at2"/>
<dbReference type="PROSITE" id="PS50937">
    <property type="entry name" value="HTH_MERR_2"/>
    <property type="match status" value="1"/>
</dbReference>
<dbReference type="Gene3D" id="3.40.50.280">
    <property type="entry name" value="Cobalamin-binding domain"/>
    <property type="match status" value="1"/>
</dbReference>
<gene>
    <name evidence="5" type="ORF">SAMN04487996_11991</name>
</gene>
<keyword evidence="1" id="KW-0805">Transcription regulation</keyword>
<evidence type="ECO:0000313" key="5">
    <source>
        <dbReference type="EMBL" id="SDG50442.1"/>
    </source>
</evidence>
<protein>
    <submittedName>
        <fullName evidence="5">DNA-binding transcriptional regulator, MerR family</fullName>
    </submittedName>
</protein>
<dbReference type="PANTHER" id="PTHR30204:SF67">
    <property type="entry name" value="HTH-TYPE TRANSCRIPTIONAL REGULATOR MLRA-RELATED"/>
    <property type="match status" value="1"/>
</dbReference>
<dbReference type="InterPro" id="IPR036594">
    <property type="entry name" value="Meth_synthase_dom"/>
</dbReference>
<dbReference type="InterPro" id="IPR036724">
    <property type="entry name" value="Cobalamin-bd_sf"/>
</dbReference>
<dbReference type="STRING" id="659014.SAMN04487996_11991"/>
<keyword evidence="3" id="KW-0804">Transcription</keyword>
<dbReference type="Proteomes" id="UP000198748">
    <property type="component" value="Unassembled WGS sequence"/>
</dbReference>
<evidence type="ECO:0000259" key="4">
    <source>
        <dbReference type="PROSITE" id="PS50937"/>
    </source>
</evidence>
<proteinExistence type="predicted"/>
<dbReference type="RefSeq" id="WP_090156286.1">
    <property type="nucleotide sequence ID" value="NZ_FNAN01000019.1"/>
</dbReference>
<dbReference type="GO" id="GO:0003677">
    <property type="term" value="F:DNA binding"/>
    <property type="evidence" value="ECO:0007669"/>
    <property type="project" value="UniProtKB-KW"/>
</dbReference>
<dbReference type="PANTHER" id="PTHR30204">
    <property type="entry name" value="REDOX-CYCLING DRUG-SENSING TRANSCRIPTIONAL ACTIVATOR SOXR"/>
    <property type="match status" value="1"/>
</dbReference>
<dbReference type="SUPFAM" id="SSF52242">
    <property type="entry name" value="Cobalamin (vitamin B12)-binding domain"/>
    <property type="match status" value="1"/>
</dbReference>
<dbReference type="EMBL" id="FNAN01000019">
    <property type="protein sequence ID" value="SDG50442.1"/>
    <property type="molecule type" value="Genomic_DNA"/>
</dbReference>
<dbReference type="Gene3D" id="1.10.1240.10">
    <property type="entry name" value="Methionine synthase domain"/>
    <property type="match status" value="1"/>
</dbReference>
<dbReference type="InterPro" id="IPR003759">
    <property type="entry name" value="Cbl-bd_cap"/>
</dbReference>
<dbReference type="SMART" id="SM00422">
    <property type="entry name" value="HTH_MERR"/>
    <property type="match status" value="1"/>
</dbReference>
<accession>A0A1G7USD5</accession>
<dbReference type="InterPro" id="IPR009061">
    <property type="entry name" value="DNA-bd_dom_put_sf"/>
</dbReference>
<dbReference type="CDD" id="cd01104">
    <property type="entry name" value="HTH_MlrA-CarA"/>
    <property type="match status" value="1"/>
</dbReference>
<dbReference type="Gene3D" id="1.10.1660.10">
    <property type="match status" value="1"/>
</dbReference>
<dbReference type="AlphaFoldDB" id="A0A1G7USD5"/>
<dbReference type="Pfam" id="PF02607">
    <property type="entry name" value="B12-binding_2"/>
    <property type="match status" value="1"/>
</dbReference>
<evidence type="ECO:0000256" key="3">
    <source>
        <dbReference type="ARBA" id="ARBA00023163"/>
    </source>
</evidence>
<dbReference type="SUPFAM" id="SSF46955">
    <property type="entry name" value="Putative DNA-binding domain"/>
    <property type="match status" value="1"/>
</dbReference>
<evidence type="ECO:0000256" key="1">
    <source>
        <dbReference type="ARBA" id="ARBA00023015"/>
    </source>
</evidence>
<evidence type="ECO:0000313" key="6">
    <source>
        <dbReference type="Proteomes" id="UP000198748"/>
    </source>
</evidence>
<reference evidence="6" key="1">
    <citation type="submission" date="2016-10" db="EMBL/GenBank/DDBJ databases">
        <authorList>
            <person name="Varghese N."/>
            <person name="Submissions S."/>
        </authorList>
    </citation>
    <scope>NUCLEOTIDE SEQUENCE [LARGE SCALE GENOMIC DNA]</scope>
    <source>
        <strain evidence="6">DSM 25329</strain>
    </source>
</reference>
<name>A0A1G7USD5_9BACT</name>
<dbReference type="GO" id="GO:0003700">
    <property type="term" value="F:DNA-binding transcription factor activity"/>
    <property type="evidence" value="ECO:0007669"/>
    <property type="project" value="InterPro"/>
</dbReference>
<dbReference type="Pfam" id="PF13411">
    <property type="entry name" value="MerR_1"/>
    <property type="match status" value="1"/>
</dbReference>
<dbReference type="InterPro" id="IPR047057">
    <property type="entry name" value="MerR_fam"/>
</dbReference>
<evidence type="ECO:0000256" key="2">
    <source>
        <dbReference type="ARBA" id="ARBA00023125"/>
    </source>
</evidence>
<sequence>MSTYSIRDLERITSTRAHTIRIWEQRYGLLEPERTDTNIRFYNDDHVKKLLNVCTLLNRGMKISHISQLTNVQIREEIDRIIAESLHTDQHVEAWINQAVIAIAAYDAPTFHRMFADAVQRLGIVATYERILYPLLVRTGLMWTKDALLPAQEHFLSNLIRQKLFAAIDALPVPEAGEQQWLLFLHEGEEHEIGLLFAYYLLVRAGRHAVYLGSRVPYADLQAAASDITPTHIYTFFVANQPEHRAQELLGQLAQDFPNCRICFSGGVDRPDNTPHISQIESIEQMFEIIGTDAGHTHS</sequence>
<dbReference type="InterPro" id="IPR000551">
    <property type="entry name" value="MerR-type_HTH_dom"/>
</dbReference>
<organism evidence="5 6">
    <name type="scientific">Dyadobacter soli</name>
    <dbReference type="NCBI Taxonomy" id="659014"/>
    <lineage>
        <taxon>Bacteria</taxon>
        <taxon>Pseudomonadati</taxon>
        <taxon>Bacteroidota</taxon>
        <taxon>Cytophagia</taxon>
        <taxon>Cytophagales</taxon>
        <taxon>Spirosomataceae</taxon>
        <taxon>Dyadobacter</taxon>
    </lineage>
</organism>
<dbReference type="GO" id="GO:0046872">
    <property type="term" value="F:metal ion binding"/>
    <property type="evidence" value="ECO:0007669"/>
    <property type="project" value="InterPro"/>
</dbReference>
<keyword evidence="6" id="KW-1185">Reference proteome</keyword>
<keyword evidence="2 5" id="KW-0238">DNA-binding</keyword>
<dbReference type="GO" id="GO:0031419">
    <property type="term" value="F:cobalamin binding"/>
    <property type="evidence" value="ECO:0007669"/>
    <property type="project" value="InterPro"/>
</dbReference>